<dbReference type="Proteomes" id="UP000466607">
    <property type="component" value="Chromosome"/>
</dbReference>
<feature type="compositionally biased region" description="Basic and acidic residues" evidence="1">
    <location>
        <begin position="250"/>
        <end position="269"/>
    </location>
</feature>
<keyword evidence="3" id="KW-1185">Reference proteome</keyword>
<gene>
    <name evidence="2" type="ORF">MLIT_32940</name>
</gene>
<reference evidence="2 3" key="1">
    <citation type="journal article" date="2019" name="Emerg. Microbes Infect.">
        <title>Comprehensive subspecies identification of 175 nontuberculous mycobacteria species based on 7547 genomic profiles.</title>
        <authorList>
            <person name="Matsumoto Y."/>
            <person name="Kinjo T."/>
            <person name="Motooka D."/>
            <person name="Nabeya D."/>
            <person name="Jung N."/>
            <person name="Uechi K."/>
            <person name="Horii T."/>
            <person name="Iida T."/>
            <person name="Fujita J."/>
            <person name="Nakamura S."/>
        </authorList>
    </citation>
    <scope>NUCLEOTIDE SEQUENCE [LARGE SCALE GENOMIC DNA]</scope>
    <source>
        <strain evidence="2 3">JCM 17423</strain>
    </source>
</reference>
<evidence type="ECO:0000256" key="1">
    <source>
        <dbReference type="SAM" id="MobiDB-lite"/>
    </source>
</evidence>
<sequence>MGIPLASVRFESPAFADAKTETMEETMSYPARAMSKTEAFAELQALVDEGTLLFEGQSDEHHVNLDGLNPYTGEKQAGNVAGVVIRYGESAAAPDYLDPRNALALVRLCQYLSSEFGVTDLFHLGISGDASGGRTDCHGQGRAVDFAGAARRVGDDTDFHLTVLNDWGNASTAYTPDGNWPDGTGSAVTFRLDGEGTFAESFFRSVYDFIAGQWQDRSADPDGEDAATSIGEGSFIMSPDHPATAPGTPHGREAHKDHLHTQIGKTGHE</sequence>
<evidence type="ECO:0000313" key="2">
    <source>
        <dbReference type="EMBL" id="BBY17702.1"/>
    </source>
</evidence>
<organism evidence="2 3">
    <name type="scientific">Mycolicibacterium litorale</name>
    <dbReference type="NCBI Taxonomy" id="758802"/>
    <lineage>
        <taxon>Bacteria</taxon>
        <taxon>Bacillati</taxon>
        <taxon>Actinomycetota</taxon>
        <taxon>Actinomycetes</taxon>
        <taxon>Mycobacteriales</taxon>
        <taxon>Mycobacteriaceae</taxon>
        <taxon>Mycolicibacterium</taxon>
    </lineage>
</organism>
<name>A0AAD1IKX1_9MYCO</name>
<feature type="region of interest" description="Disordered" evidence="1">
    <location>
        <begin position="216"/>
        <end position="269"/>
    </location>
</feature>
<protein>
    <submittedName>
        <fullName evidence="2">Uncharacterized protein</fullName>
    </submittedName>
</protein>
<proteinExistence type="predicted"/>
<evidence type="ECO:0000313" key="3">
    <source>
        <dbReference type="Proteomes" id="UP000466607"/>
    </source>
</evidence>
<dbReference type="AlphaFoldDB" id="A0AAD1IKX1"/>
<accession>A0AAD1IKX1</accession>
<dbReference type="EMBL" id="AP022586">
    <property type="protein sequence ID" value="BBY17702.1"/>
    <property type="molecule type" value="Genomic_DNA"/>
</dbReference>